<keyword evidence="1" id="KW-0472">Membrane</keyword>
<evidence type="ECO:0000313" key="3">
    <source>
        <dbReference type="Proteomes" id="UP000270291"/>
    </source>
</evidence>
<feature type="transmembrane region" description="Helical" evidence="1">
    <location>
        <begin position="93"/>
        <end position="113"/>
    </location>
</feature>
<reference evidence="2 3" key="1">
    <citation type="submission" date="2018-12" db="EMBL/GenBank/DDBJ databases">
        <authorList>
            <person name="Feng G."/>
            <person name="Zhu H."/>
        </authorList>
    </citation>
    <scope>NUCLEOTIDE SEQUENCE [LARGE SCALE GENOMIC DNA]</scope>
    <source>
        <strain evidence="2 3">LMG 26000</strain>
    </source>
</reference>
<evidence type="ECO:0000256" key="1">
    <source>
        <dbReference type="SAM" id="Phobius"/>
    </source>
</evidence>
<organism evidence="2 3">
    <name type="scientific">Hymenobacter perfusus</name>
    <dbReference type="NCBI Taxonomy" id="1236770"/>
    <lineage>
        <taxon>Bacteria</taxon>
        <taxon>Pseudomonadati</taxon>
        <taxon>Bacteroidota</taxon>
        <taxon>Cytophagia</taxon>
        <taxon>Cytophagales</taxon>
        <taxon>Hymenobacteraceae</taxon>
        <taxon>Hymenobacter</taxon>
    </lineage>
</organism>
<name>A0A428KDV2_9BACT</name>
<proteinExistence type="predicted"/>
<evidence type="ECO:0000313" key="2">
    <source>
        <dbReference type="EMBL" id="RSK44572.1"/>
    </source>
</evidence>
<keyword evidence="1" id="KW-1133">Transmembrane helix</keyword>
<dbReference type="OrthoDB" id="766141at2"/>
<dbReference type="EMBL" id="RWIU01000002">
    <property type="protein sequence ID" value="RSK44572.1"/>
    <property type="molecule type" value="Genomic_DNA"/>
</dbReference>
<evidence type="ECO:0008006" key="4">
    <source>
        <dbReference type="Google" id="ProtNLM"/>
    </source>
</evidence>
<keyword evidence="1" id="KW-0812">Transmembrane</keyword>
<protein>
    <recommendedName>
        <fullName evidence="4">Zinc-ribbon domain-containing protein</fullName>
    </recommendedName>
</protein>
<dbReference type="RefSeq" id="WP_125436727.1">
    <property type="nucleotide sequence ID" value="NZ_RWIU01000002.1"/>
</dbReference>
<dbReference type="Proteomes" id="UP000270291">
    <property type="component" value="Unassembled WGS sequence"/>
</dbReference>
<comment type="caution">
    <text evidence="2">The sequence shown here is derived from an EMBL/GenBank/DDBJ whole genome shotgun (WGS) entry which is preliminary data.</text>
</comment>
<dbReference type="AlphaFoldDB" id="A0A428KDV2"/>
<keyword evidence="3" id="KW-1185">Reference proteome</keyword>
<gene>
    <name evidence="2" type="ORF">EI293_08640</name>
</gene>
<sequence length="223" mass="24356">MIFIYGTGTSRLLSAPLPTLACAHCGTQGQLSVTVFSRYASLFWIPVFPFGKISVTVCNHCKQTLTSKEPLPETYRLPVQTVQQNAPMAFSNFALPLLLMAGMVAVFLLAQFGPDRKRGSAEKAASATTMQDDDAGVTLGARYKMRGTAGTTGYALMEVTRLTDDTVYYKTTGMLRNEPTAANATVALRDSVPPNSDKGRYPRKMWHFLVAGQGMFRPLILTE</sequence>
<accession>A0A428KDV2</accession>